<evidence type="ECO:0000256" key="1">
    <source>
        <dbReference type="SAM" id="MobiDB-lite"/>
    </source>
</evidence>
<dbReference type="EMBL" id="JAPMSZ010000002">
    <property type="protein sequence ID" value="KAJ5111935.1"/>
    <property type="molecule type" value="Genomic_DNA"/>
</dbReference>
<dbReference type="RefSeq" id="XP_056515157.1">
    <property type="nucleotide sequence ID" value="XM_056651890.1"/>
</dbReference>
<sequence length="87" mass="9754">MGASCIVGAKEQPEEREAPSVIPGKVENENNTPHNRAENIAQTTEHENRNSAEDPFQPVFQILQQLEQEDPKLASQGARLLGLYRRM</sequence>
<organism evidence="2 4">
    <name type="scientific">Penicillium alfredii</name>
    <dbReference type="NCBI Taxonomy" id="1506179"/>
    <lineage>
        <taxon>Eukaryota</taxon>
        <taxon>Fungi</taxon>
        <taxon>Dikarya</taxon>
        <taxon>Ascomycota</taxon>
        <taxon>Pezizomycotina</taxon>
        <taxon>Eurotiomycetes</taxon>
        <taxon>Eurotiomycetidae</taxon>
        <taxon>Eurotiales</taxon>
        <taxon>Aspergillaceae</taxon>
        <taxon>Penicillium</taxon>
    </lineage>
</organism>
<dbReference type="EMBL" id="JAPMSZ010000002">
    <property type="protein sequence ID" value="KAJ5111678.1"/>
    <property type="molecule type" value="Genomic_DNA"/>
</dbReference>
<protein>
    <submittedName>
        <fullName evidence="2">Uncharacterized protein</fullName>
    </submittedName>
</protein>
<dbReference type="OrthoDB" id="4323916at2759"/>
<comment type="caution">
    <text evidence="2">The sequence shown here is derived from an EMBL/GenBank/DDBJ whole genome shotgun (WGS) entry which is preliminary data.</text>
</comment>
<dbReference type="AlphaFoldDB" id="A0A9W9G486"/>
<dbReference type="GeneID" id="81391058"/>
<feature type="region of interest" description="Disordered" evidence="1">
    <location>
        <begin position="1"/>
        <end position="35"/>
    </location>
</feature>
<accession>A0A9W9G486</accession>
<proteinExistence type="predicted"/>
<dbReference type="Proteomes" id="UP001141434">
    <property type="component" value="Unassembled WGS sequence"/>
</dbReference>
<gene>
    <name evidence="2" type="ORF">NUU61_001308</name>
    <name evidence="3" type="ORF">NUU61_001565</name>
</gene>
<keyword evidence="4" id="KW-1185">Reference proteome</keyword>
<evidence type="ECO:0000313" key="2">
    <source>
        <dbReference type="EMBL" id="KAJ5111678.1"/>
    </source>
</evidence>
<evidence type="ECO:0000313" key="3">
    <source>
        <dbReference type="EMBL" id="KAJ5111935.1"/>
    </source>
</evidence>
<name>A0A9W9G486_9EURO</name>
<reference evidence="2" key="2">
    <citation type="journal article" date="2023" name="IMA Fungus">
        <title>Comparative genomic study of the Penicillium genus elucidates a diverse pangenome and 15 lateral gene transfer events.</title>
        <authorList>
            <person name="Petersen C."/>
            <person name="Sorensen T."/>
            <person name="Nielsen M.R."/>
            <person name="Sondergaard T.E."/>
            <person name="Sorensen J.L."/>
            <person name="Fitzpatrick D.A."/>
            <person name="Frisvad J.C."/>
            <person name="Nielsen K.L."/>
        </authorList>
    </citation>
    <scope>NUCLEOTIDE SEQUENCE</scope>
    <source>
        <strain evidence="2">IBT 34128</strain>
    </source>
</reference>
<reference evidence="2" key="1">
    <citation type="submission" date="2022-11" db="EMBL/GenBank/DDBJ databases">
        <authorList>
            <person name="Petersen C."/>
        </authorList>
    </citation>
    <scope>NUCLEOTIDE SEQUENCE</scope>
    <source>
        <strain evidence="2">IBT 34128</strain>
    </source>
</reference>
<evidence type="ECO:0000313" key="4">
    <source>
        <dbReference type="Proteomes" id="UP001141434"/>
    </source>
</evidence>